<reference evidence="1 2" key="1">
    <citation type="submission" date="2018-08" db="EMBL/GenBank/DDBJ databases">
        <title>Vibrio harveyi strains pathogenic to white snook Centropomus viridis Lockington (1877) and potential probiotic bacteria.</title>
        <authorList>
            <person name="Soto-Rodriguez S."/>
            <person name="Gomez-Gil B."/>
            <person name="Lozano-Olvera R."/>
        </authorList>
    </citation>
    <scope>NUCLEOTIDE SEQUENCE [LARGE SCALE GENOMIC DNA]</scope>
    <source>
        <strain evidence="1 2">CAIM 1508</strain>
    </source>
</reference>
<accession>A0A8B3DMF5</accession>
<name>A0A8B3DMF5_VIBHA</name>
<organism evidence="1 2">
    <name type="scientific">Vibrio harveyi</name>
    <name type="common">Beneckea harveyi</name>
    <dbReference type="NCBI Taxonomy" id="669"/>
    <lineage>
        <taxon>Bacteria</taxon>
        <taxon>Pseudomonadati</taxon>
        <taxon>Pseudomonadota</taxon>
        <taxon>Gammaproteobacteria</taxon>
        <taxon>Vibrionales</taxon>
        <taxon>Vibrionaceae</taxon>
        <taxon>Vibrio</taxon>
    </lineage>
</organism>
<dbReference type="RefSeq" id="WP_114091699.1">
    <property type="nucleotide sequence ID" value="NZ_QOUW02000007.1"/>
</dbReference>
<proteinExistence type="predicted"/>
<dbReference type="EMBL" id="QOUW02000007">
    <property type="protein sequence ID" value="RIW17905.1"/>
    <property type="molecule type" value="Genomic_DNA"/>
</dbReference>
<gene>
    <name evidence="1" type="ORF">DS957_003825</name>
</gene>
<evidence type="ECO:0000313" key="1">
    <source>
        <dbReference type="EMBL" id="RIW17905.1"/>
    </source>
</evidence>
<evidence type="ECO:0008006" key="3">
    <source>
        <dbReference type="Google" id="ProtNLM"/>
    </source>
</evidence>
<protein>
    <recommendedName>
        <fullName evidence="3">Baseplate protein</fullName>
    </recommendedName>
</protein>
<dbReference type="AlphaFoldDB" id="A0A8B3DMF5"/>
<comment type="caution">
    <text evidence="1">The sequence shown here is derived from an EMBL/GenBank/DDBJ whole genome shotgun (WGS) entry which is preliminary data.</text>
</comment>
<sequence>MSNLSRLSDQNIADPILRAHYYQRVIEYTELAESNLTEYTIKPDEQYRPDLVAYRALGSAELAWLVTLVCEVDDVAEPLPVGAECEFPQAGWVRTSMREFMDEFGLS</sequence>
<dbReference type="Proteomes" id="UP000253437">
    <property type="component" value="Unassembled WGS sequence"/>
</dbReference>
<evidence type="ECO:0000313" key="2">
    <source>
        <dbReference type="Proteomes" id="UP000253437"/>
    </source>
</evidence>